<name>A0A1X7SRL1_AMPQE</name>
<protein>
    <submittedName>
        <fullName evidence="1">Uncharacterized protein</fullName>
    </submittedName>
</protein>
<accession>A0A1X7SRL1</accession>
<dbReference type="EnsemblMetazoa" id="Aqu2.1.04711_001">
    <property type="protein sequence ID" value="Aqu2.1.04711_001"/>
    <property type="gene ID" value="Aqu2.1.04711"/>
</dbReference>
<dbReference type="AlphaFoldDB" id="A0A1X7SRL1"/>
<organism evidence="1">
    <name type="scientific">Amphimedon queenslandica</name>
    <name type="common">Sponge</name>
    <dbReference type="NCBI Taxonomy" id="400682"/>
    <lineage>
        <taxon>Eukaryota</taxon>
        <taxon>Metazoa</taxon>
        <taxon>Porifera</taxon>
        <taxon>Demospongiae</taxon>
        <taxon>Heteroscleromorpha</taxon>
        <taxon>Haplosclerida</taxon>
        <taxon>Niphatidae</taxon>
        <taxon>Amphimedon</taxon>
    </lineage>
</organism>
<proteinExistence type="predicted"/>
<dbReference type="InParanoid" id="A0A1X7SRL1"/>
<evidence type="ECO:0000313" key="1">
    <source>
        <dbReference type="EnsemblMetazoa" id="Aqu2.1.04711_001"/>
    </source>
</evidence>
<sequence length="55" mass="6483">MRLRKLIKDTQKKTNPSYFLIYFKQDDTYSIVKANCVEAGTSCRVRDGRSFMMVQ</sequence>
<reference evidence="1" key="1">
    <citation type="submission" date="2017-05" db="UniProtKB">
        <authorList>
            <consortium name="EnsemblMetazoa"/>
        </authorList>
    </citation>
    <scope>IDENTIFICATION</scope>
</reference>